<name>A0A1I1PCA6_9BURK</name>
<accession>A0A1I1PCA6</accession>
<evidence type="ECO:0000313" key="4">
    <source>
        <dbReference type="Proteomes" id="UP000198639"/>
    </source>
</evidence>
<gene>
    <name evidence="3" type="ORF">SAMN05216204_11589</name>
</gene>
<feature type="compositionally biased region" description="Basic and acidic residues" evidence="1">
    <location>
        <begin position="225"/>
        <end position="235"/>
    </location>
</feature>
<protein>
    <submittedName>
        <fullName evidence="3">Type II secretory pathway, pseudopilin PulG</fullName>
    </submittedName>
</protein>
<evidence type="ECO:0000256" key="1">
    <source>
        <dbReference type="SAM" id="MobiDB-lite"/>
    </source>
</evidence>
<feature type="region of interest" description="Disordered" evidence="1">
    <location>
        <begin position="156"/>
        <end position="244"/>
    </location>
</feature>
<evidence type="ECO:0000313" key="3">
    <source>
        <dbReference type="EMBL" id="SFD07346.1"/>
    </source>
</evidence>
<dbReference type="Proteomes" id="UP000198639">
    <property type="component" value="Unassembled WGS sequence"/>
</dbReference>
<dbReference type="EMBL" id="FOLD01000015">
    <property type="protein sequence ID" value="SFD07346.1"/>
    <property type="molecule type" value="Genomic_DNA"/>
</dbReference>
<feature type="compositionally biased region" description="Low complexity" evidence="1">
    <location>
        <begin position="156"/>
        <end position="170"/>
    </location>
</feature>
<proteinExistence type="predicted"/>
<keyword evidence="2" id="KW-0472">Membrane</keyword>
<feature type="transmembrane region" description="Helical" evidence="2">
    <location>
        <begin position="12"/>
        <end position="36"/>
    </location>
</feature>
<evidence type="ECO:0000256" key="2">
    <source>
        <dbReference type="SAM" id="Phobius"/>
    </source>
</evidence>
<dbReference type="AlphaFoldDB" id="A0A1I1PCA6"/>
<dbReference type="STRING" id="1164594.SAMN05216204_11589"/>
<reference evidence="4" key="1">
    <citation type="submission" date="2016-10" db="EMBL/GenBank/DDBJ databases">
        <authorList>
            <person name="Varghese N."/>
            <person name="Submissions S."/>
        </authorList>
    </citation>
    <scope>NUCLEOTIDE SEQUENCE [LARGE SCALE GENOMIC DNA]</scope>
    <source>
        <strain evidence="4">CGMCC 1.12041</strain>
    </source>
</reference>
<dbReference type="OrthoDB" id="5608857at2"/>
<sequence length="244" mass="26557">MEQRRRQAGFTYLGLIIFVFIVGLVGAATLKAGALLERAQRETELLEIGAQFSAALKSYADATPRGQPPQPLSLQELLRDTRFPTPRRHLRKIFVDPVSGKAEWGIVSAGEGGRILGVHSLSQVPPLKQARFDERFPNFENREHIAQWKFMATGQGAAPAPLQPPGTLAPVTMAPPPEQPAGPVAAPVAPQAPMQELAPPPREPEPEAEPEPEPQEEPPQEPPAEEDKDKDKPKEPPPAQDSGR</sequence>
<dbReference type="RefSeq" id="WP_091875181.1">
    <property type="nucleotide sequence ID" value="NZ_FOLD01000015.1"/>
</dbReference>
<keyword evidence="2" id="KW-1133">Transmembrane helix</keyword>
<feature type="compositionally biased region" description="Low complexity" evidence="1">
    <location>
        <begin position="181"/>
        <end position="197"/>
    </location>
</feature>
<organism evidence="3 4">
    <name type="scientific">Massilia yuzhufengensis</name>
    <dbReference type="NCBI Taxonomy" id="1164594"/>
    <lineage>
        <taxon>Bacteria</taxon>
        <taxon>Pseudomonadati</taxon>
        <taxon>Pseudomonadota</taxon>
        <taxon>Betaproteobacteria</taxon>
        <taxon>Burkholderiales</taxon>
        <taxon>Oxalobacteraceae</taxon>
        <taxon>Telluria group</taxon>
        <taxon>Massilia</taxon>
    </lineage>
</organism>
<keyword evidence="2" id="KW-0812">Transmembrane</keyword>
<keyword evidence="4" id="KW-1185">Reference proteome</keyword>
<feature type="compositionally biased region" description="Acidic residues" evidence="1">
    <location>
        <begin position="206"/>
        <end position="224"/>
    </location>
</feature>